<gene>
    <name evidence="1" type="primary">95</name>
    <name evidence="1" type="ORF">SEA_ONYINYE_95</name>
</gene>
<proteinExistence type="predicted"/>
<reference evidence="1 2" key="1">
    <citation type="submission" date="2019-12" db="EMBL/GenBank/DDBJ databases">
        <authorList>
            <person name="Ayuk M.A."/>
            <person name="Robinson C.J."/>
            <person name="Anderson W.A."/>
            <person name="Ullah H."/>
            <person name="Gugssa A."/>
            <person name="Somiranjan G."/>
            <person name="Allen A."/>
            <person name="Lourds M.F."/>
            <person name="Quagraine B.K."/>
            <person name="Smith M."/>
            <person name="Moore M."/>
            <person name="Oliver J."/>
            <person name="Irabor E."/>
            <person name="Roy S.D."/>
            <person name="Bassey G."/>
            <person name="Louis B.N."/>
            <person name="Adu D."/>
            <person name="Akhimien C.E."/>
            <person name="Annor K."/>
            <person name="Archibald A."/>
            <person name="Ashagre K.C."/>
            <person name="Baity M.R."/>
            <person name="Barnes K.J."/>
            <person name="Barrios L.E."/>
            <person name="Black A.C."/>
            <person name="Bowen'Kauth M.S."/>
            <person name="Bowman K.N."/>
            <person name="Breaux D.L."/>
            <person name="Brooks J.A."/>
            <person name="Bwayili H.A."/>
            <person name="Caine T."/>
            <person name="Williams A.Y."/>
            <person name="Norris L.J."/>
            <person name="Nwozo E.O."/>
            <person name="Prosper P.L."/>
            <person name="Rankin N.A."/>
            <person name="Richardson K.M."/>
            <person name="Robinson D.M."/>
            <person name="Salters D.J."/>
            <person name="Savage M.A."/>
            <person name="Solomon S.M."/>
            <person name="Williams L.R."/>
            <person name="Curtis N."/>
            <person name="Garlena R.A."/>
            <person name="Russell D.A."/>
            <person name="Pope W.H."/>
            <person name="Jacobs-Sera D."/>
            <person name="Hatfull G.F."/>
        </authorList>
    </citation>
    <scope>NUCLEOTIDE SEQUENCE [LARGE SCALE GENOMIC DNA]</scope>
</reference>
<name>A0A6B9LJG6_9CAUD</name>
<keyword evidence="2" id="KW-1185">Reference proteome</keyword>
<accession>A0A6B9LJG6</accession>
<dbReference type="GeneID" id="77924890"/>
<dbReference type="Proteomes" id="UP000463915">
    <property type="component" value="Segment"/>
</dbReference>
<organism evidence="1 2">
    <name type="scientific">Mycobacterium phage Onyinye</name>
    <dbReference type="NCBI Taxonomy" id="2686235"/>
    <lineage>
        <taxon>Viruses</taxon>
        <taxon>Duplodnaviria</taxon>
        <taxon>Heunggongvirae</taxon>
        <taxon>Uroviricota</taxon>
        <taxon>Caudoviricetes</taxon>
        <taxon>Onyinyevirus</taxon>
        <taxon>Onyinyevirus onyinye</taxon>
    </lineage>
</organism>
<sequence length="188" mass="20818">MSYNESEVDRSESKKGLAKITRVEALGLWGKMCQVTEDLRRAFVDFLVDANSNEGPTDERVIFSDTPWEDTTAVSSEIARGPNAGKHVLFLDLDVEHVYVPSTTLGHGHLIINAPMSQDQMLRTLDKLMEVGVIEPGYANSARSRGAAWLRMPWVEKQWSSQPFTPKTGQTAEIVCATCEGGGCRDCR</sequence>
<dbReference type="KEGG" id="vg:77924890"/>
<protein>
    <submittedName>
        <fullName evidence="1">Uncharacterized protein</fullName>
    </submittedName>
</protein>
<evidence type="ECO:0000313" key="2">
    <source>
        <dbReference type="Proteomes" id="UP000463915"/>
    </source>
</evidence>
<evidence type="ECO:0000313" key="1">
    <source>
        <dbReference type="EMBL" id="QHB37499.1"/>
    </source>
</evidence>
<dbReference type="RefSeq" id="YP_010649344.1">
    <property type="nucleotide sequence ID" value="NC_070765.1"/>
</dbReference>
<dbReference type="EMBL" id="MN813687">
    <property type="protein sequence ID" value="QHB37499.1"/>
    <property type="molecule type" value="Genomic_DNA"/>
</dbReference>